<feature type="compositionally biased region" description="Low complexity" evidence="4">
    <location>
        <begin position="76"/>
        <end position="88"/>
    </location>
</feature>
<evidence type="ECO:0000256" key="2">
    <source>
        <dbReference type="ARBA" id="ARBA00022803"/>
    </source>
</evidence>
<accession>A0A840YAA2</accession>
<dbReference type="Pfam" id="PF13431">
    <property type="entry name" value="TPR_17"/>
    <property type="match status" value="1"/>
</dbReference>
<dbReference type="PROSITE" id="PS50005">
    <property type="entry name" value="TPR"/>
    <property type="match status" value="1"/>
</dbReference>
<dbReference type="RefSeq" id="WP_184514444.1">
    <property type="nucleotide sequence ID" value="NZ_JACIJD010000003.1"/>
</dbReference>
<dbReference type="InterPro" id="IPR003921">
    <property type="entry name" value="Cell_synth_C"/>
</dbReference>
<dbReference type="AlphaFoldDB" id="A0A840YAA2"/>
<dbReference type="SUPFAM" id="SSF48452">
    <property type="entry name" value="TPR-like"/>
    <property type="match status" value="3"/>
</dbReference>
<sequence>MRSNAQNPVPAPRRMPLPHPAPAWPLHARPFPGWPAALIAAALAGPLPAGPALAQAPFGGAPPFGPPGLAGGNGTGAALPPGGTAPAAEQPGPPVTSSRGGAVLLEQANYWRSQGRLDLAQGSLDRLLTIEPNNPNVLATAAEVAALNRDRAAVQAYVTRLNAIARGSPAAVRAASALRMASIDEGMLAEARRLAQTGQAAAAIRRYRDIFPDGVVPDAFATEYYQTLSSISPQAFAEARAAMEGVLARNPEDRALQLAFAQMLTFQEPTRPLGIERLRALSELPDTANAARAAWRQALLWQGPGEATIAAIGDYLRHFPTDPEISKKLEDSRPSPTDQIGQLRIRAFDLMKTRPAEAERLFEQALAANPEDVDSTLGLGMLRRAQRREADARRLFERAVELAPDRRDEFLRSMGYVNAQGVAYGAGGNARGTRPVTGPALQAWRALERGQLDEAEDLARRMPQGTAAEGAEMAKLLGLIAARRRDYDTAELRFRESLARRPGQRDVQAALHDSLVQRGRFAEADRFAAEAGYSPATNTASFRAGALRAEAARTPDVDARIALYRRALAAEPNNAWTAHDLARLLKTRGEQDEARRIERDLIRRGTPDSLYAAGLLAEYDGRPADAAARAEAIRGRNADANALLARNRRVLEVQRLEVAARGNPRSAAAQRLIAMAAEPDPGGDTRAAILRVFGRLRQPENLEAATRAANPAAPANSAEAKALMAAALLDAGRATAAENLARRAESDPRLGTAVQRTAAGLPAVSGAGAGAGAAAGGTVPDSWRAQLSLARVLARTDRAREATELAEGVLSRDPRNVEARSVAGEIAVVRGNLSRAEQILADGKAMGGDELQMALLEARIARAREDGPRARRALETAARLRGEQLRGEGR</sequence>
<evidence type="ECO:0000256" key="4">
    <source>
        <dbReference type="SAM" id="MobiDB-lite"/>
    </source>
</evidence>
<proteinExistence type="predicted"/>
<organism evidence="5 6">
    <name type="scientific">Muricoccus pecuniae</name>
    <dbReference type="NCBI Taxonomy" id="693023"/>
    <lineage>
        <taxon>Bacteria</taxon>
        <taxon>Pseudomonadati</taxon>
        <taxon>Pseudomonadota</taxon>
        <taxon>Alphaproteobacteria</taxon>
        <taxon>Acetobacterales</taxon>
        <taxon>Roseomonadaceae</taxon>
        <taxon>Muricoccus</taxon>
    </lineage>
</organism>
<dbReference type="InterPro" id="IPR019734">
    <property type="entry name" value="TPR_rpt"/>
</dbReference>
<reference evidence="5 6" key="1">
    <citation type="submission" date="2020-08" db="EMBL/GenBank/DDBJ databases">
        <title>Genomic Encyclopedia of Type Strains, Phase IV (KMG-IV): sequencing the most valuable type-strain genomes for metagenomic binning, comparative biology and taxonomic classification.</title>
        <authorList>
            <person name="Goeker M."/>
        </authorList>
    </citation>
    <scope>NUCLEOTIDE SEQUENCE [LARGE SCALE GENOMIC DNA]</scope>
    <source>
        <strain evidence="5 6">DSM 25622</strain>
    </source>
</reference>
<keyword evidence="1" id="KW-0677">Repeat</keyword>
<dbReference type="GO" id="GO:0006011">
    <property type="term" value="P:UDP-alpha-D-glucose metabolic process"/>
    <property type="evidence" value="ECO:0007669"/>
    <property type="project" value="InterPro"/>
</dbReference>
<dbReference type="GO" id="GO:0016020">
    <property type="term" value="C:membrane"/>
    <property type="evidence" value="ECO:0007669"/>
    <property type="project" value="InterPro"/>
</dbReference>
<dbReference type="SMART" id="SM00028">
    <property type="entry name" value="TPR"/>
    <property type="match status" value="4"/>
</dbReference>
<keyword evidence="2 3" id="KW-0802">TPR repeat</keyword>
<comment type="caution">
    <text evidence="5">The sequence shown here is derived from an EMBL/GenBank/DDBJ whole genome shotgun (WGS) entry which is preliminary data.</text>
</comment>
<dbReference type="Pfam" id="PF13432">
    <property type="entry name" value="TPR_16"/>
    <property type="match status" value="1"/>
</dbReference>
<dbReference type="PANTHER" id="PTHR44227:SF3">
    <property type="entry name" value="PROTEIN O-MANNOSYL-TRANSFERASE TMTC4"/>
    <property type="match status" value="1"/>
</dbReference>
<feature type="region of interest" description="Disordered" evidence="4">
    <location>
        <begin position="64"/>
        <end position="97"/>
    </location>
</feature>
<dbReference type="Pfam" id="PF14559">
    <property type="entry name" value="TPR_19"/>
    <property type="match status" value="1"/>
</dbReference>
<dbReference type="PRINTS" id="PR01441">
    <property type="entry name" value="CELLSNTHASEC"/>
</dbReference>
<evidence type="ECO:0000256" key="1">
    <source>
        <dbReference type="ARBA" id="ARBA00022737"/>
    </source>
</evidence>
<dbReference type="Proteomes" id="UP000580654">
    <property type="component" value="Unassembled WGS sequence"/>
</dbReference>
<evidence type="ECO:0000313" key="5">
    <source>
        <dbReference type="EMBL" id="MBB5692951.1"/>
    </source>
</evidence>
<dbReference type="EMBL" id="JACIJD010000003">
    <property type="protein sequence ID" value="MBB5692951.1"/>
    <property type="molecule type" value="Genomic_DNA"/>
</dbReference>
<evidence type="ECO:0000256" key="3">
    <source>
        <dbReference type="PROSITE-ProRule" id="PRU00339"/>
    </source>
</evidence>
<keyword evidence="6" id="KW-1185">Reference proteome</keyword>
<dbReference type="Gene3D" id="1.25.40.10">
    <property type="entry name" value="Tetratricopeptide repeat domain"/>
    <property type="match status" value="4"/>
</dbReference>
<protein>
    <submittedName>
        <fullName evidence="5">Tfp pilus assembly protein PilF</fullName>
    </submittedName>
</protein>
<dbReference type="InterPro" id="IPR011990">
    <property type="entry name" value="TPR-like_helical_dom_sf"/>
</dbReference>
<dbReference type="InterPro" id="IPR052346">
    <property type="entry name" value="O-mannosyl-transferase_TMTC"/>
</dbReference>
<evidence type="ECO:0000313" key="6">
    <source>
        <dbReference type="Proteomes" id="UP000580654"/>
    </source>
</evidence>
<gene>
    <name evidence="5" type="ORF">FHS87_000970</name>
</gene>
<name>A0A840YAA2_9PROT</name>
<feature type="repeat" description="TPR" evidence="3">
    <location>
        <begin position="373"/>
        <end position="406"/>
    </location>
</feature>
<dbReference type="PANTHER" id="PTHR44227">
    <property type="match status" value="1"/>
</dbReference>